<dbReference type="PANTHER" id="PTHR21340">
    <property type="entry name" value="DIADENOSINE 5,5-P1,P4-TETRAPHOSPHATE PYROPHOSPHOHYDROLASE MUTT"/>
    <property type="match status" value="1"/>
</dbReference>
<reference evidence="5 6" key="1">
    <citation type="submission" date="2024-07" db="EMBL/GenBank/DDBJ databases">
        <authorList>
            <person name="Lee S."/>
            <person name="Kang M."/>
        </authorList>
    </citation>
    <scope>NUCLEOTIDE SEQUENCE [LARGE SCALE GENOMIC DNA]</scope>
    <source>
        <strain evidence="5 6">DS6</strain>
    </source>
</reference>
<proteinExistence type="inferred from homology"/>
<dbReference type="RefSeq" id="WP_367991496.1">
    <property type="nucleotide sequence ID" value="NZ_JBFPJR010000005.1"/>
</dbReference>
<evidence type="ECO:0000313" key="5">
    <source>
        <dbReference type="EMBL" id="MEX0426758.1"/>
    </source>
</evidence>
<evidence type="ECO:0000313" key="6">
    <source>
        <dbReference type="Proteomes" id="UP001556631"/>
    </source>
</evidence>
<dbReference type="CDD" id="cd03673">
    <property type="entry name" value="NUDIX_Ap6A_hydrolase"/>
    <property type="match status" value="1"/>
</dbReference>
<keyword evidence="2 3" id="KW-0378">Hydrolase</keyword>
<evidence type="ECO:0000256" key="3">
    <source>
        <dbReference type="RuleBase" id="RU003476"/>
    </source>
</evidence>
<gene>
    <name evidence="5" type="ORF">AB3X52_03925</name>
</gene>
<name>A0ABV3SUZ0_9ACTN</name>
<dbReference type="PANTHER" id="PTHR21340:SF0">
    <property type="entry name" value="BIS(5'-NUCLEOSYL)-TETRAPHOSPHATASE [ASYMMETRICAL]"/>
    <property type="match status" value="1"/>
</dbReference>
<evidence type="ECO:0000256" key="1">
    <source>
        <dbReference type="ARBA" id="ARBA00005582"/>
    </source>
</evidence>
<dbReference type="Pfam" id="PF00293">
    <property type="entry name" value="NUDIX"/>
    <property type="match status" value="1"/>
</dbReference>
<dbReference type="InterPro" id="IPR020084">
    <property type="entry name" value="NUDIX_hydrolase_CS"/>
</dbReference>
<dbReference type="InterPro" id="IPR029033">
    <property type="entry name" value="His_PPase_superfam"/>
</dbReference>
<dbReference type="SMART" id="SM00855">
    <property type="entry name" value="PGAM"/>
    <property type="match status" value="1"/>
</dbReference>
<keyword evidence="6" id="KW-1185">Reference proteome</keyword>
<dbReference type="SUPFAM" id="SSF55811">
    <property type="entry name" value="Nudix"/>
    <property type="match status" value="1"/>
</dbReference>
<dbReference type="PROSITE" id="PS51462">
    <property type="entry name" value="NUDIX"/>
    <property type="match status" value="1"/>
</dbReference>
<sequence>MPTNPRARVQAAGAVVFRPGREVLLVHRPKYDDWSFPKGKLDRGEPTTVAAVREVEEETGLQVRLGRPLRGQRYPVRGGEKVVHYWAARVADGASDDVASYPVNDEIDRVAWVPVDEAATRLTYPRDRDTLAEAVKVRKATVPFVVLRHGEARARSGWRGDDRLRPLLVAGRRQAVTAAGILAAYDVARVVTSPSTRCMQTVAPYAGDADVPVEELAALSEEEAEKGAVAALSGDLLGALPDRGPTVVCTHRPVLPWIFEALGVHDPRLEKGELMVLHVRHGAVVATERHLPH</sequence>
<dbReference type="Pfam" id="PF00300">
    <property type="entry name" value="His_Phos_1"/>
    <property type="match status" value="1"/>
</dbReference>
<dbReference type="EMBL" id="JBFPJR010000005">
    <property type="protein sequence ID" value="MEX0426758.1"/>
    <property type="molecule type" value="Genomic_DNA"/>
</dbReference>
<dbReference type="InterPro" id="IPR015797">
    <property type="entry name" value="NUDIX_hydrolase-like_dom_sf"/>
</dbReference>
<dbReference type="Gene3D" id="3.90.79.10">
    <property type="entry name" value="Nucleoside Triphosphate Pyrophosphohydrolase"/>
    <property type="match status" value="1"/>
</dbReference>
<dbReference type="InterPro" id="IPR013078">
    <property type="entry name" value="His_Pase_superF_clade-1"/>
</dbReference>
<dbReference type="InterPro" id="IPR000086">
    <property type="entry name" value="NUDIX_hydrolase_dom"/>
</dbReference>
<dbReference type="Proteomes" id="UP001556631">
    <property type="component" value="Unassembled WGS sequence"/>
</dbReference>
<dbReference type="SUPFAM" id="SSF53254">
    <property type="entry name" value="Phosphoglycerate mutase-like"/>
    <property type="match status" value="1"/>
</dbReference>
<evidence type="ECO:0000256" key="2">
    <source>
        <dbReference type="ARBA" id="ARBA00022801"/>
    </source>
</evidence>
<comment type="caution">
    <text evidence="5">The sequence shown here is derived from an EMBL/GenBank/DDBJ whole genome shotgun (WGS) entry which is preliminary data.</text>
</comment>
<organism evidence="5 6">
    <name type="scientific">Nocardioides eburneus</name>
    <dbReference type="NCBI Taxonomy" id="3231482"/>
    <lineage>
        <taxon>Bacteria</taxon>
        <taxon>Bacillati</taxon>
        <taxon>Actinomycetota</taxon>
        <taxon>Actinomycetes</taxon>
        <taxon>Propionibacteriales</taxon>
        <taxon>Nocardioidaceae</taxon>
        <taxon>Nocardioides</taxon>
    </lineage>
</organism>
<comment type="similarity">
    <text evidence="1 3">Belongs to the Nudix hydrolase family.</text>
</comment>
<dbReference type="PRINTS" id="PR00502">
    <property type="entry name" value="NUDIXFAMILY"/>
</dbReference>
<feature type="domain" description="Nudix hydrolase" evidence="4">
    <location>
        <begin position="7"/>
        <end position="135"/>
    </location>
</feature>
<dbReference type="Gene3D" id="3.40.50.1240">
    <property type="entry name" value="Phosphoglycerate mutase-like"/>
    <property type="match status" value="1"/>
</dbReference>
<dbReference type="CDD" id="cd07040">
    <property type="entry name" value="HP"/>
    <property type="match status" value="1"/>
</dbReference>
<dbReference type="PROSITE" id="PS00893">
    <property type="entry name" value="NUDIX_BOX"/>
    <property type="match status" value="1"/>
</dbReference>
<dbReference type="InterPro" id="IPR020476">
    <property type="entry name" value="Nudix_hydrolase"/>
</dbReference>
<evidence type="ECO:0000259" key="4">
    <source>
        <dbReference type="PROSITE" id="PS51462"/>
    </source>
</evidence>
<dbReference type="InterPro" id="IPR051325">
    <property type="entry name" value="Nudix_hydrolase_domain"/>
</dbReference>
<protein>
    <submittedName>
        <fullName evidence="5">NUDIX domain-containing protein</fullName>
    </submittedName>
</protein>
<accession>A0ABV3SUZ0</accession>